<dbReference type="InParanoid" id="A0A803SSJ2"/>
<proteinExistence type="predicted"/>
<reference evidence="2" key="3">
    <citation type="submission" date="2025-09" db="UniProtKB">
        <authorList>
            <consortium name="Ensembl"/>
        </authorList>
    </citation>
    <scope>IDENTIFICATION</scope>
</reference>
<dbReference type="Ensembl" id="ENSACAT00000054616.1">
    <property type="protein sequence ID" value="ENSACAP00000025932.1"/>
    <property type="gene ID" value="ENSACAG00000042327.1"/>
</dbReference>
<dbReference type="AlphaFoldDB" id="A0A803SSJ2"/>
<keyword evidence="3" id="KW-1185">Reference proteome</keyword>
<evidence type="ECO:0000313" key="2">
    <source>
        <dbReference type="Ensembl" id="ENSACAP00000025932.1"/>
    </source>
</evidence>
<organism evidence="2 3">
    <name type="scientific">Anolis carolinensis</name>
    <name type="common">Green anole</name>
    <name type="synonym">American chameleon</name>
    <dbReference type="NCBI Taxonomy" id="28377"/>
    <lineage>
        <taxon>Eukaryota</taxon>
        <taxon>Metazoa</taxon>
        <taxon>Chordata</taxon>
        <taxon>Craniata</taxon>
        <taxon>Vertebrata</taxon>
        <taxon>Euteleostomi</taxon>
        <taxon>Lepidosauria</taxon>
        <taxon>Squamata</taxon>
        <taxon>Bifurcata</taxon>
        <taxon>Unidentata</taxon>
        <taxon>Episquamata</taxon>
        <taxon>Toxicofera</taxon>
        <taxon>Iguania</taxon>
        <taxon>Dactyloidae</taxon>
        <taxon>Anolis</taxon>
    </lineage>
</organism>
<feature type="region of interest" description="Disordered" evidence="1">
    <location>
        <begin position="37"/>
        <end position="57"/>
    </location>
</feature>
<evidence type="ECO:0000256" key="1">
    <source>
        <dbReference type="SAM" id="MobiDB-lite"/>
    </source>
</evidence>
<reference evidence="2" key="2">
    <citation type="submission" date="2025-08" db="UniProtKB">
        <authorList>
            <consortium name="Ensembl"/>
        </authorList>
    </citation>
    <scope>IDENTIFICATION</scope>
</reference>
<evidence type="ECO:0000313" key="3">
    <source>
        <dbReference type="Proteomes" id="UP000001646"/>
    </source>
</evidence>
<dbReference type="Proteomes" id="UP000001646">
    <property type="component" value="Chromosome 5"/>
</dbReference>
<accession>A0A803SSJ2</accession>
<name>A0A803SSJ2_ANOCA</name>
<reference evidence="2 3" key="1">
    <citation type="submission" date="2009-12" db="EMBL/GenBank/DDBJ databases">
        <title>The Genome Sequence of Anolis carolinensis (Green Anole Lizard).</title>
        <authorList>
            <consortium name="The Genome Sequencing Platform"/>
            <person name="Di Palma F."/>
            <person name="Alfoldi J."/>
            <person name="Heiman D."/>
            <person name="Young S."/>
            <person name="Grabherr M."/>
            <person name="Johnson J."/>
            <person name="Lander E.S."/>
            <person name="Lindblad-Toh K."/>
        </authorList>
    </citation>
    <scope>NUCLEOTIDE SEQUENCE [LARGE SCALE GENOMIC DNA]</scope>
    <source>
        <strain evidence="2 3">JBL SC #1</strain>
    </source>
</reference>
<sequence length="75" mass="8698">MAGLHHLLLAGQCHFSSEAMEGVALLQGWESWSFTDERNMERGNSKHQNNSDPALSPDYILYRSHRHQIRITTYR</sequence>
<protein>
    <submittedName>
        <fullName evidence="2">Uncharacterized protein</fullName>
    </submittedName>
</protein>